<dbReference type="PANTHER" id="PTHR34774">
    <property type="entry name" value="EPHRIN-A3 PROTEIN"/>
    <property type="match status" value="1"/>
</dbReference>
<evidence type="ECO:0000256" key="2">
    <source>
        <dbReference type="SAM" id="Phobius"/>
    </source>
</evidence>
<proteinExistence type="predicted"/>
<feature type="transmembrane region" description="Helical" evidence="2">
    <location>
        <begin position="57"/>
        <end position="77"/>
    </location>
</feature>
<reference evidence="4" key="1">
    <citation type="journal article" date="2017" name="Nat. Commun.">
        <title>The asparagus genome sheds light on the origin and evolution of a young Y chromosome.</title>
        <authorList>
            <person name="Harkess A."/>
            <person name="Zhou J."/>
            <person name="Xu C."/>
            <person name="Bowers J.E."/>
            <person name="Van der Hulst R."/>
            <person name="Ayyampalayam S."/>
            <person name="Mercati F."/>
            <person name="Riccardi P."/>
            <person name="McKain M.R."/>
            <person name="Kakrana A."/>
            <person name="Tang H."/>
            <person name="Ray J."/>
            <person name="Groenendijk J."/>
            <person name="Arikit S."/>
            <person name="Mathioni S.M."/>
            <person name="Nakano M."/>
            <person name="Shan H."/>
            <person name="Telgmann-Rauber A."/>
            <person name="Kanno A."/>
            <person name="Yue Z."/>
            <person name="Chen H."/>
            <person name="Li W."/>
            <person name="Chen Y."/>
            <person name="Xu X."/>
            <person name="Zhang Y."/>
            <person name="Luo S."/>
            <person name="Chen H."/>
            <person name="Gao J."/>
            <person name="Mao Z."/>
            <person name="Pires J.C."/>
            <person name="Luo M."/>
            <person name="Kudrna D."/>
            <person name="Wing R.A."/>
            <person name="Meyers B.C."/>
            <person name="Yi K."/>
            <person name="Kong H."/>
            <person name="Lavrijsen P."/>
            <person name="Sunseri F."/>
            <person name="Falavigna A."/>
            <person name="Ye Y."/>
            <person name="Leebens-Mack J.H."/>
            <person name="Chen G."/>
        </authorList>
    </citation>
    <scope>NUCLEOTIDE SEQUENCE [LARGE SCALE GENOMIC DNA]</scope>
    <source>
        <strain evidence="4">cv. DH0086</strain>
    </source>
</reference>
<name>A0A5P1EUL4_ASPOF</name>
<gene>
    <name evidence="3" type="ORF">A4U43_C05F25680</name>
</gene>
<dbReference type="AlphaFoldDB" id="A0A5P1EUL4"/>
<organism evidence="3 4">
    <name type="scientific">Asparagus officinalis</name>
    <name type="common">Garden asparagus</name>
    <dbReference type="NCBI Taxonomy" id="4686"/>
    <lineage>
        <taxon>Eukaryota</taxon>
        <taxon>Viridiplantae</taxon>
        <taxon>Streptophyta</taxon>
        <taxon>Embryophyta</taxon>
        <taxon>Tracheophyta</taxon>
        <taxon>Spermatophyta</taxon>
        <taxon>Magnoliopsida</taxon>
        <taxon>Liliopsida</taxon>
        <taxon>Asparagales</taxon>
        <taxon>Asparagaceae</taxon>
        <taxon>Asparagoideae</taxon>
        <taxon>Asparagus</taxon>
    </lineage>
</organism>
<evidence type="ECO:0000313" key="4">
    <source>
        <dbReference type="Proteomes" id="UP000243459"/>
    </source>
</evidence>
<accession>A0A5P1EUL4</accession>
<evidence type="ECO:0000313" key="3">
    <source>
        <dbReference type="EMBL" id="ONK69686.1"/>
    </source>
</evidence>
<feature type="region of interest" description="Disordered" evidence="1">
    <location>
        <begin position="20"/>
        <end position="41"/>
    </location>
</feature>
<dbReference type="Gramene" id="ONK69686">
    <property type="protein sequence ID" value="ONK69686"/>
    <property type="gene ID" value="A4U43_C05F25680"/>
</dbReference>
<dbReference type="OMA" id="KIQMVLY"/>
<dbReference type="OrthoDB" id="2019292at2759"/>
<keyword evidence="2" id="KW-1133">Transmembrane helix</keyword>
<protein>
    <submittedName>
        <fullName evidence="3">Uncharacterized protein</fullName>
    </submittedName>
</protein>
<feature type="compositionally biased region" description="Low complexity" evidence="1">
    <location>
        <begin position="28"/>
        <end position="40"/>
    </location>
</feature>
<dbReference type="Proteomes" id="UP000243459">
    <property type="component" value="Chromosome 5"/>
</dbReference>
<dbReference type="PANTHER" id="PTHR34774:SF1">
    <property type="entry name" value="EPHRIN-A3 PROTEIN"/>
    <property type="match status" value="1"/>
</dbReference>
<keyword evidence="2" id="KW-0472">Membrane</keyword>
<sequence length="111" mass="12530">MSRIWKSSEHPLRTMVLDSLSSPHRRSPPSFSFSVKKPTSGQREWGSCSALFERHRFLLTMLILLVVLCTVYLYFAVTLGGREQCSGLSGAEKELCKAELSALHKGKLRLF</sequence>
<keyword evidence="2" id="KW-0812">Transmembrane</keyword>
<evidence type="ECO:0000256" key="1">
    <source>
        <dbReference type="SAM" id="MobiDB-lite"/>
    </source>
</evidence>
<keyword evidence="4" id="KW-1185">Reference proteome</keyword>
<dbReference type="EMBL" id="CM007385">
    <property type="protein sequence ID" value="ONK69686.1"/>
    <property type="molecule type" value="Genomic_DNA"/>
</dbReference>